<sequence length="615" mass="64402">MKMYSTLIILCLFALSHAGAAVTDGFDNGVVADSDTLTGFWSLSTNINATAQEDASTLTLTAAEASSQRATLLSASDGVMNFWADPVSLAVNEFSFSHTSGVTDSDTIFHFGFSDHGVATSMRNMKDVFAVSLRRSGSLIVGWKTTVSVNPEDGNDVLDTTIADPLLVDSIELQLDGTGSQLAWSVVIGRGGVYETYSNTLSVADTATLKTEWDAAGRYRVALEGQSGGSVGAGESVQVDIGAIVISPVVAASGPGTDITDGFDNGVVENSDTLSGFWGLSTNVNATAEEVASTLTLTAAEASSQRATLLSASDGVMNLWADPVSLAVNEFSFSHTPGVTDSDTIFHFGFTDHGVATSMRNMKDAFAVSLRRSGSLIVGWKTSVSVNPEDGNDVLDTTIADPLLVDSIELQLDGTGSQLAWSVVIGRGGVYETYSNTLSVADTATLKTEWDAAGRYRVALEGQSGGSVGAGESVQIDIGEVIISMIVSDSQTTRGTPHSWLDTYYSGLVSDADYENADLTDSDGDGLLAWEEYLAGTNPADETSVFAVSSTVPDGNSLIVTWYSVAGKKYSILTNLDLVSPAWGVAESNIVGQAGETSYTTTVNNASAFYRIGLE</sequence>
<proteinExistence type="predicted"/>
<dbReference type="EMBL" id="CP047593">
    <property type="protein sequence ID" value="QHI69159.1"/>
    <property type="molecule type" value="Genomic_DNA"/>
</dbReference>
<dbReference type="RefSeq" id="WP_160628190.1">
    <property type="nucleotide sequence ID" value="NZ_CP047593.1"/>
</dbReference>
<keyword evidence="1" id="KW-0732">Signal</keyword>
<evidence type="ECO:0000313" key="3">
    <source>
        <dbReference type="Proteomes" id="UP000464954"/>
    </source>
</evidence>
<name>A0A6P1M2U3_9BACT</name>
<keyword evidence="3" id="KW-1185">Reference proteome</keyword>
<gene>
    <name evidence="2" type="ORF">GT409_06745</name>
</gene>
<organism evidence="2 3">
    <name type="scientific">Tichowtungia aerotolerans</name>
    <dbReference type="NCBI Taxonomy" id="2697043"/>
    <lineage>
        <taxon>Bacteria</taxon>
        <taxon>Pseudomonadati</taxon>
        <taxon>Kiritimatiellota</taxon>
        <taxon>Tichowtungiia</taxon>
        <taxon>Tichowtungiales</taxon>
        <taxon>Tichowtungiaceae</taxon>
        <taxon>Tichowtungia</taxon>
    </lineage>
</organism>
<reference evidence="2 3" key="1">
    <citation type="submission" date="2020-01" db="EMBL/GenBank/DDBJ databases">
        <title>Ponticoccus aerotolerans gen. nov., sp. nov., an anaerobic bacterium and proposal of Ponticoccusceae fam. nov., Ponticoccusles ord. nov. and Ponticoccuse classis nov. in the phylum Kiritimatiellaeota.</title>
        <authorList>
            <person name="Zhou L.Y."/>
            <person name="Du Z.J."/>
        </authorList>
    </citation>
    <scope>NUCLEOTIDE SEQUENCE [LARGE SCALE GENOMIC DNA]</scope>
    <source>
        <strain evidence="2 3">S-5007</strain>
    </source>
</reference>
<protein>
    <recommendedName>
        <fullName evidence="4">EF-hand domain-containing protein</fullName>
    </recommendedName>
</protein>
<dbReference type="InterPro" id="IPR018247">
    <property type="entry name" value="EF_Hand_1_Ca_BS"/>
</dbReference>
<feature type="chain" id="PRO_5027079641" description="EF-hand domain-containing protein" evidence="1">
    <location>
        <begin position="21"/>
        <end position="615"/>
    </location>
</feature>
<dbReference type="AlphaFoldDB" id="A0A6P1M2U3"/>
<dbReference type="Proteomes" id="UP000464954">
    <property type="component" value="Chromosome"/>
</dbReference>
<feature type="signal peptide" evidence="1">
    <location>
        <begin position="1"/>
        <end position="20"/>
    </location>
</feature>
<evidence type="ECO:0000256" key="1">
    <source>
        <dbReference type="SAM" id="SignalP"/>
    </source>
</evidence>
<evidence type="ECO:0000313" key="2">
    <source>
        <dbReference type="EMBL" id="QHI69159.1"/>
    </source>
</evidence>
<accession>A0A6P1M2U3</accession>
<dbReference type="PROSITE" id="PS00018">
    <property type="entry name" value="EF_HAND_1"/>
    <property type="match status" value="1"/>
</dbReference>
<evidence type="ECO:0008006" key="4">
    <source>
        <dbReference type="Google" id="ProtNLM"/>
    </source>
</evidence>
<dbReference type="KEGG" id="taer:GT409_06745"/>